<dbReference type="InterPro" id="IPR042278">
    <property type="entry name" value="Mfa-like_1_N"/>
</dbReference>
<gene>
    <name evidence="1" type="ORF">LEA_14859</name>
</gene>
<proteinExistence type="predicted"/>
<protein>
    <submittedName>
        <fullName evidence="1">Uncharacterized protein</fullName>
    </submittedName>
</protein>
<dbReference type="Gene3D" id="2.60.40.2620">
    <property type="entry name" value="Fimbrillin-like"/>
    <property type="match status" value="1"/>
</dbReference>
<comment type="caution">
    <text evidence="1">The sequence shown here is derived from an EMBL/GenBank/DDBJ whole genome shotgun (WGS) entry which is preliminary data.</text>
</comment>
<name>K1SRC0_9ZZZZ</name>
<organism evidence="1">
    <name type="scientific">human gut metagenome</name>
    <dbReference type="NCBI Taxonomy" id="408170"/>
    <lineage>
        <taxon>unclassified sequences</taxon>
        <taxon>metagenomes</taxon>
        <taxon>organismal metagenomes</taxon>
    </lineage>
</organism>
<dbReference type="Pfam" id="PF13149">
    <property type="entry name" value="Mfa_like_1"/>
    <property type="match status" value="1"/>
</dbReference>
<dbReference type="Gene3D" id="2.60.40.2630">
    <property type="match status" value="1"/>
</dbReference>
<dbReference type="CDD" id="cd13121">
    <property type="entry name" value="BF2867_like_C"/>
    <property type="match status" value="1"/>
</dbReference>
<reference evidence="1" key="1">
    <citation type="journal article" date="2013" name="Environ. Microbiol.">
        <title>Microbiota from the distal guts of lean and obese adolescents exhibit partial functional redundancy besides clear differences in community structure.</title>
        <authorList>
            <person name="Ferrer M."/>
            <person name="Ruiz A."/>
            <person name="Lanza F."/>
            <person name="Haange S.B."/>
            <person name="Oberbach A."/>
            <person name="Till H."/>
            <person name="Bargiela R."/>
            <person name="Campoy C."/>
            <person name="Segura M.T."/>
            <person name="Richter M."/>
            <person name="von Bergen M."/>
            <person name="Seifert J."/>
            <person name="Suarez A."/>
        </authorList>
    </citation>
    <scope>NUCLEOTIDE SEQUENCE</scope>
</reference>
<dbReference type="EMBL" id="AJWY01010129">
    <property type="protein sequence ID" value="EKC56395.1"/>
    <property type="molecule type" value="Genomic_DNA"/>
</dbReference>
<dbReference type="CDD" id="cd13120">
    <property type="entry name" value="BF2867_like_N"/>
    <property type="match status" value="1"/>
</dbReference>
<evidence type="ECO:0000313" key="1">
    <source>
        <dbReference type="EMBL" id="EKC56395.1"/>
    </source>
</evidence>
<dbReference type="AlphaFoldDB" id="K1SRC0"/>
<feature type="non-terminal residue" evidence="1">
    <location>
        <position position="1"/>
    </location>
</feature>
<sequence length="232" mass="25336">EDGSGTFNEGDTFTLYAYDDAKGSSAIDYTLGLTTLLWRDLDFVEEGKTVNFVACYPPQVLDGDRFDFTVGQNSASDLLLASAVQAHVGEEQPVVLTFRHAMHRLVVNFTIKDSSIGAESIKTRCTAYSSCEVRLTTGSLTRGEEKETYSMDGPEATFLLLPQATQDVVLEVEVGKISKRWALAALDPSYENLEPGKELKVNLTITSENILFSGMTIEGWGDQGTITGDIII</sequence>
<dbReference type="InterPro" id="IPR025049">
    <property type="entry name" value="Mfa-like_1"/>
</dbReference>
<accession>K1SRC0</accession>